<protein>
    <submittedName>
        <fullName evidence="2">Uncharacterized protein</fullName>
    </submittedName>
</protein>
<gene>
    <name evidence="2" type="ORF">Enr10x_05300</name>
</gene>
<name>A0A517Q0T9_9PLAN</name>
<organism evidence="2 3">
    <name type="scientific">Gimesia panareensis</name>
    <dbReference type="NCBI Taxonomy" id="2527978"/>
    <lineage>
        <taxon>Bacteria</taxon>
        <taxon>Pseudomonadati</taxon>
        <taxon>Planctomycetota</taxon>
        <taxon>Planctomycetia</taxon>
        <taxon>Planctomycetales</taxon>
        <taxon>Planctomycetaceae</taxon>
        <taxon>Gimesia</taxon>
    </lineage>
</organism>
<feature type="compositionally biased region" description="Low complexity" evidence="1">
    <location>
        <begin position="34"/>
        <end position="47"/>
    </location>
</feature>
<evidence type="ECO:0000256" key="1">
    <source>
        <dbReference type="SAM" id="MobiDB-lite"/>
    </source>
</evidence>
<accession>A0A518A0G2</accession>
<feature type="region of interest" description="Disordered" evidence="1">
    <location>
        <begin position="34"/>
        <end position="84"/>
    </location>
</feature>
<keyword evidence="3" id="KW-1185">Reference proteome</keyword>
<evidence type="ECO:0000313" key="3">
    <source>
        <dbReference type="Proteomes" id="UP000315647"/>
    </source>
</evidence>
<accession>A0A517Q0T9</accession>
<dbReference type="AlphaFoldDB" id="A0A517Q0T9"/>
<evidence type="ECO:0000313" key="2">
    <source>
        <dbReference type="EMBL" id="QDT25235.1"/>
    </source>
</evidence>
<proteinExistence type="predicted"/>
<reference evidence="2 3" key="1">
    <citation type="submission" date="2019-03" db="EMBL/GenBank/DDBJ databases">
        <title>Deep-cultivation of Planctomycetes and their phenomic and genomic characterization uncovers novel biology.</title>
        <authorList>
            <person name="Wiegand S."/>
            <person name="Jogler M."/>
            <person name="Boedeker C."/>
            <person name="Pinto D."/>
            <person name="Vollmers J."/>
            <person name="Rivas-Marin E."/>
            <person name="Kohn T."/>
            <person name="Peeters S.H."/>
            <person name="Heuer A."/>
            <person name="Rast P."/>
            <person name="Oberbeckmann S."/>
            <person name="Bunk B."/>
            <person name="Jeske O."/>
            <person name="Meyerdierks A."/>
            <person name="Storesund J.E."/>
            <person name="Kallscheuer N."/>
            <person name="Luecker S."/>
            <person name="Lage O.M."/>
            <person name="Pohl T."/>
            <person name="Merkel B.J."/>
            <person name="Hornburger P."/>
            <person name="Mueller R.-W."/>
            <person name="Bruemmer F."/>
            <person name="Labrenz M."/>
            <person name="Spormann A.M."/>
            <person name="Op den Camp H."/>
            <person name="Overmann J."/>
            <person name="Amann R."/>
            <person name="Jetten M.S.M."/>
            <person name="Mascher T."/>
            <person name="Medema M.H."/>
            <person name="Devos D.P."/>
            <person name="Kaster A.-K."/>
            <person name="Ovreas L."/>
            <person name="Rohde M."/>
            <person name="Galperin M.Y."/>
            <person name="Jogler C."/>
        </authorList>
    </citation>
    <scope>NUCLEOTIDE SEQUENCE [LARGE SCALE GENOMIC DNA]</scope>
    <source>
        <strain evidence="2 3">Enr10</strain>
    </source>
</reference>
<sequence length="177" mass="19003">MNYPPDPSEQVILKTAQAALRGYAAAFTSRFQSQQAAPASAGTTSAPPQSPARKTDFLQLCSPRGNSTVSHTRAVTASPGASSPADCVQETIRLNSRPHQTLIRHACRNSSVLDARSRFMGTACPGISDLHGRQLADTPMTGSFSLRGKSVSSVTAEEYCIRRVTRQRVFHEKGNAD</sequence>
<dbReference type="Proteomes" id="UP000315647">
    <property type="component" value="Chromosome"/>
</dbReference>
<dbReference type="EMBL" id="CP037421">
    <property type="protein sequence ID" value="QDT25235.1"/>
    <property type="molecule type" value="Genomic_DNA"/>
</dbReference>
<feature type="compositionally biased region" description="Polar residues" evidence="1">
    <location>
        <begin position="64"/>
        <end position="81"/>
    </location>
</feature>